<comment type="caution">
    <text evidence="20">The sequence shown here is derived from an EMBL/GenBank/DDBJ whole genome shotgun (WGS) entry which is preliminary data.</text>
</comment>
<evidence type="ECO:0000256" key="7">
    <source>
        <dbReference type="ARBA" id="ARBA00012161"/>
    </source>
</evidence>
<dbReference type="PANTHER" id="PTHR12121">
    <property type="entry name" value="CARBON CATABOLITE REPRESSOR PROTEIN 4"/>
    <property type="match status" value="1"/>
</dbReference>
<dbReference type="InterPro" id="IPR050410">
    <property type="entry name" value="CCR4/nocturin_mRNA_transcr"/>
</dbReference>
<dbReference type="InterPro" id="IPR036691">
    <property type="entry name" value="Endo/exonu/phosph_ase_sf"/>
</dbReference>
<accession>A0AAV7EV39</accession>
<sequence>MVPTAIHGPCCDPWSLLRSVVPAAIRGPCCNLWSLLRSVVPAAIRGPCCDPCSLLRSVKNSYGNPCCLVEVQVLGWAYLATLYRTNGWLSKPLDFEDVTTCWWLNLFSTKLSNLTCPGFSSSYFKRLPCEATEKCSSERGCSLERGGSSESKLGLEEKIQIIGKKAIRETNIKKRMMHYELKVQITLKTPVVGFKIVPRVTCVGSDRVLDENLRFNWYRLEKKEVFFCCVHPTKTASIQCLCCVALNIPVQLSYYCSLTCFSNSWGVHGQRHALAHSTINKPLDLNEGIDDIRTCSSFWTAFRNQGQFHPKSPSGTNIDGYSLVLVGTSMSYIPEIEDINCVLRLDCVVVDSNGRALGPSNITYTNQVIAAPKPHIRRLIEVGQLRGSENDCVGEYKVHRTFSVLSYNLLADIYANQVAHPQCPAWALSWEYRRQKLLREIICYKPDILCLQEVQSDHFENYLAPELIKHGYSAVYKKKTSEVYTGSQFVSDGCAICFRCDRFIKIKSYEIEFNSALIRLTQKLGIQLKETHMRRLMKDNVAVVVILEFKKNYPVLDVIQFESRNLICVANTHITANEEIPDVKLLQVYTLLDILERDIGDQRIPLLLCGDLNSVPRSAAYDLIVTGKVDSSHEELKVDPSNVIQQINLAHNLKLVNAYSAQILVEHGGPGVDELKKCINWETMEPYFTSYREKFSGTLDYIFFSATILEVIGLLELLCPASLKSYIPSIEWSSDHLAIMARFHYPQSTKKRL</sequence>
<evidence type="ECO:0000256" key="15">
    <source>
        <dbReference type="ARBA" id="ARBA00023015"/>
    </source>
</evidence>
<organism evidence="20 21">
    <name type="scientific">Aristolochia fimbriata</name>
    <name type="common">White veined hardy Dutchman's pipe vine</name>
    <dbReference type="NCBI Taxonomy" id="158543"/>
    <lineage>
        <taxon>Eukaryota</taxon>
        <taxon>Viridiplantae</taxon>
        <taxon>Streptophyta</taxon>
        <taxon>Embryophyta</taxon>
        <taxon>Tracheophyta</taxon>
        <taxon>Spermatophyta</taxon>
        <taxon>Magnoliopsida</taxon>
        <taxon>Magnoliidae</taxon>
        <taxon>Piperales</taxon>
        <taxon>Aristolochiaceae</taxon>
        <taxon>Aristolochia</taxon>
    </lineage>
</organism>
<evidence type="ECO:0000256" key="6">
    <source>
        <dbReference type="ARBA" id="ARBA00011757"/>
    </source>
</evidence>
<keyword evidence="21" id="KW-1185">Reference proteome</keyword>
<keyword evidence="10" id="KW-0479">Metal-binding</keyword>
<evidence type="ECO:0000256" key="4">
    <source>
        <dbReference type="ARBA" id="ARBA00004496"/>
    </source>
</evidence>
<comment type="subunit">
    <text evidence="6">Component of the CCR4-NOT complex, at least composed of CRR4 and CAF1 proteins.</text>
</comment>
<keyword evidence="8" id="KW-0963">Cytoplasm</keyword>
<evidence type="ECO:0000256" key="2">
    <source>
        <dbReference type="ARBA" id="ARBA00001946"/>
    </source>
</evidence>
<dbReference type="GO" id="GO:0003723">
    <property type="term" value="F:RNA binding"/>
    <property type="evidence" value="ECO:0007669"/>
    <property type="project" value="UniProtKB-KW"/>
</dbReference>
<evidence type="ECO:0000256" key="17">
    <source>
        <dbReference type="ARBA" id="ARBA00023242"/>
    </source>
</evidence>
<comment type="function">
    <text evidence="18">Acts as a catalytic component of the CCR4-NOT core complex, which in the nucleus seems to be a general transcription factor, and in the cytoplasm the major mRNA deadenylase involved in mRNA turnover.</text>
</comment>
<evidence type="ECO:0000313" key="20">
    <source>
        <dbReference type="EMBL" id="KAG9451516.1"/>
    </source>
</evidence>
<dbReference type="Gene3D" id="3.60.10.10">
    <property type="entry name" value="Endonuclease/exonuclease/phosphatase"/>
    <property type="match status" value="1"/>
</dbReference>
<reference evidence="20 21" key="1">
    <citation type="submission" date="2021-07" db="EMBL/GenBank/DDBJ databases">
        <title>The Aristolochia fimbriata genome: insights into angiosperm evolution, floral development and chemical biosynthesis.</title>
        <authorList>
            <person name="Jiao Y."/>
        </authorList>
    </citation>
    <scope>NUCLEOTIDE SEQUENCE [LARGE SCALE GENOMIC DNA]</scope>
    <source>
        <strain evidence="20">IBCAS-2021</strain>
        <tissue evidence="20">Leaf</tissue>
    </source>
</reference>
<gene>
    <name evidence="20" type="ORF">H6P81_011481</name>
</gene>
<dbReference type="Proteomes" id="UP000825729">
    <property type="component" value="Unassembled WGS sequence"/>
</dbReference>
<keyword evidence="15" id="KW-0805">Transcription regulation</keyword>
<evidence type="ECO:0000256" key="11">
    <source>
        <dbReference type="ARBA" id="ARBA00022737"/>
    </source>
</evidence>
<name>A0AAV7EV39_ARIFI</name>
<dbReference type="GO" id="GO:0005634">
    <property type="term" value="C:nucleus"/>
    <property type="evidence" value="ECO:0007669"/>
    <property type="project" value="UniProtKB-SubCell"/>
</dbReference>
<keyword evidence="16" id="KW-0804">Transcription</keyword>
<keyword evidence="14" id="KW-0694">RNA-binding</keyword>
<dbReference type="PANTHER" id="PTHR12121:SF79">
    <property type="entry name" value="CARBON CATABOLITE REPRESSOR PROTEIN 4 HOMOLOG 1-LIKE ISOFORM X1"/>
    <property type="match status" value="1"/>
</dbReference>
<evidence type="ECO:0000256" key="3">
    <source>
        <dbReference type="ARBA" id="ARBA00004123"/>
    </source>
</evidence>
<proteinExistence type="inferred from homology"/>
<dbReference type="InterPro" id="IPR005135">
    <property type="entry name" value="Endo/exonuclease/phosphatase"/>
</dbReference>
<dbReference type="GO" id="GO:0004535">
    <property type="term" value="F:poly(A)-specific ribonuclease activity"/>
    <property type="evidence" value="ECO:0007669"/>
    <property type="project" value="UniProtKB-EC"/>
</dbReference>
<dbReference type="AlphaFoldDB" id="A0AAV7EV39"/>
<dbReference type="FunFam" id="3.60.10.10:FF:000016">
    <property type="entry name" value="Carbon catabolite repressor protein 4 1"/>
    <property type="match status" value="1"/>
</dbReference>
<dbReference type="EC" id="3.1.13.4" evidence="7"/>
<comment type="cofactor">
    <cofactor evidence="2">
        <name>Mg(2+)</name>
        <dbReference type="ChEBI" id="CHEBI:18420"/>
    </cofactor>
</comment>
<dbReference type="SUPFAM" id="SSF56219">
    <property type="entry name" value="DNase I-like"/>
    <property type="match status" value="1"/>
</dbReference>
<evidence type="ECO:0000256" key="14">
    <source>
        <dbReference type="ARBA" id="ARBA00022884"/>
    </source>
</evidence>
<evidence type="ECO:0000256" key="8">
    <source>
        <dbReference type="ARBA" id="ARBA00022490"/>
    </source>
</evidence>
<dbReference type="EMBL" id="JAINDJ010000004">
    <property type="protein sequence ID" value="KAG9451516.1"/>
    <property type="molecule type" value="Genomic_DNA"/>
</dbReference>
<evidence type="ECO:0000256" key="1">
    <source>
        <dbReference type="ARBA" id="ARBA00001663"/>
    </source>
</evidence>
<dbReference type="Pfam" id="PF03372">
    <property type="entry name" value="Exo_endo_phos"/>
    <property type="match status" value="1"/>
</dbReference>
<evidence type="ECO:0000313" key="21">
    <source>
        <dbReference type="Proteomes" id="UP000825729"/>
    </source>
</evidence>
<evidence type="ECO:0000259" key="19">
    <source>
        <dbReference type="Pfam" id="PF03372"/>
    </source>
</evidence>
<evidence type="ECO:0000256" key="16">
    <source>
        <dbReference type="ARBA" id="ARBA00023163"/>
    </source>
</evidence>
<evidence type="ECO:0000256" key="12">
    <source>
        <dbReference type="ARBA" id="ARBA00022801"/>
    </source>
</evidence>
<comment type="catalytic activity">
    <reaction evidence="1">
        <text>Exonucleolytic cleavage of poly(A) to 5'-AMP.</text>
        <dbReference type="EC" id="3.1.13.4"/>
    </reaction>
</comment>
<protein>
    <recommendedName>
        <fullName evidence="7">poly(A)-specific ribonuclease</fullName>
        <ecNumber evidence="7">3.1.13.4</ecNumber>
    </recommendedName>
</protein>
<keyword evidence="17" id="KW-0539">Nucleus</keyword>
<feature type="domain" description="Endonuclease/exonuclease/phosphatase" evidence="19">
    <location>
        <begin position="405"/>
        <end position="736"/>
    </location>
</feature>
<evidence type="ECO:0000256" key="18">
    <source>
        <dbReference type="ARBA" id="ARBA00054840"/>
    </source>
</evidence>
<comment type="subcellular location">
    <subcellularLocation>
        <location evidence="4">Cytoplasm</location>
    </subcellularLocation>
    <subcellularLocation>
        <location evidence="3">Nucleus</location>
    </subcellularLocation>
</comment>
<dbReference type="GO" id="GO:0005737">
    <property type="term" value="C:cytoplasm"/>
    <property type="evidence" value="ECO:0007669"/>
    <property type="project" value="UniProtKB-SubCell"/>
</dbReference>
<dbReference type="GO" id="GO:0046872">
    <property type="term" value="F:metal ion binding"/>
    <property type="evidence" value="ECO:0007669"/>
    <property type="project" value="UniProtKB-KW"/>
</dbReference>
<keyword evidence="12" id="KW-0378">Hydrolase</keyword>
<evidence type="ECO:0000256" key="5">
    <source>
        <dbReference type="ARBA" id="ARBA00010774"/>
    </source>
</evidence>
<keyword evidence="11" id="KW-0677">Repeat</keyword>
<evidence type="ECO:0000256" key="10">
    <source>
        <dbReference type="ARBA" id="ARBA00022723"/>
    </source>
</evidence>
<evidence type="ECO:0000256" key="13">
    <source>
        <dbReference type="ARBA" id="ARBA00022842"/>
    </source>
</evidence>
<keyword evidence="9" id="KW-0540">Nuclease</keyword>
<keyword evidence="13" id="KW-0460">Magnesium</keyword>
<evidence type="ECO:0000256" key="9">
    <source>
        <dbReference type="ARBA" id="ARBA00022722"/>
    </source>
</evidence>
<comment type="similarity">
    <text evidence="5">Belongs to the CCR4/nocturin family.</text>
</comment>